<dbReference type="PANTHER" id="PTHR30474:SF1">
    <property type="entry name" value="PEPTIDOGLYCAN GLYCOSYLTRANSFERASE MRDB"/>
    <property type="match status" value="1"/>
</dbReference>
<dbReference type="Pfam" id="PF01098">
    <property type="entry name" value="FTSW_RODA_SPOVE"/>
    <property type="match status" value="1"/>
</dbReference>
<keyword evidence="2 6" id="KW-0812">Transmembrane</keyword>
<feature type="transmembrane region" description="Helical" evidence="6">
    <location>
        <begin position="276"/>
        <end position="297"/>
    </location>
</feature>
<keyword evidence="5 6" id="KW-0472">Membrane</keyword>
<gene>
    <name evidence="7" type="ORF">A2941_02230</name>
</gene>
<feature type="transmembrane region" description="Helical" evidence="6">
    <location>
        <begin position="46"/>
        <end position="67"/>
    </location>
</feature>
<evidence type="ECO:0000256" key="1">
    <source>
        <dbReference type="ARBA" id="ARBA00004141"/>
    </source>
</evidence>
<comment type="caution">
    <text evidence="7">The sequence shown here is derived from an EMBL/GenBank/DDBJ whole genome shotgun (WGS) entry which is preliminary data.</text>
</comment>
<feature type="transmembrane region" description="Helical" evidence="6">
    <location>
        <begin position="140"/>
        <end position="158"/>
    </location>
</feature>
<dbReference type="GO" id="GO:0008360">
    <property type="term" value="P:regulation of cell shape"/>
    <property type="evidence" value="ECO:0007669"/>
    <property type="project" value="UniProtKB-KW"/>
</dbReference>
<comment type="subcellular location">
    <subcellularLocation>
        <location evidence="1">Membrane</location>
        <topology evidence="1">Multi-pass membrane protein</topology>
    </subcellularLocation>
</comment>
<feature type="transmembrane region" description="Helical" evidence="6">
    <location>
        <begin position="105"/>
        <end position="128"/>
    </location>
</feature>
<dbReference type="GO" id="GO:0032153">
    <property type="term" value="C:cell division site"/>
    <property type="evidence" value="ECO:0007669"/>
    <property type="project" value="TreeGrafter"/>
</dbReference>
<name>A0A1F8GS13_9BACT</name>
<protein>
    <recommendedName>
        <fullName evidence="9">Rod shape-determining protein RodA</fullName>
    </recommendedName>
</protein>
<sequence>MAPRRGFSNIIRHYFSGIDVTLFATVVAICLFAVFNLYGIGGNDTLVARQAIFAGIGIVLMSILSFFNYRYFKNSSSLVLTFYIAAVLFLIMPFFFPSIRGVQSWVIIGGLTFEPAELMKLILIVLMAKYFSQRHTLINDFRHIIISGAYCLIPAAITLVQPDLGSAVIMAIIWLGMLMAAGINARHLFALMVIGLLTTVAAWLFVLKPYQQVRILSFMNPAEDPRGSGYSLIQSKIAIGNGYIFGNGWQNGPQTKNGFLPEPYNDFIFAATADQFGLLGLVSVSAAILLIVSRILLIGQRAVSNFGKLFSVGLVIFIATHAVISAAVNVGLMPVTGIPFPFLSYGGSSLISFMMGIGIVQSIKRYS</sequence>
<dbReference type="AlphaFoldDB" id="A0A1F8GS13"/>
<feature type="transmembrane region" description="Helical" evidence="6">
    <location>
        <begin position="342"/>
        <end position="360"/>
    </location>
</feature>
<feature type="transmembrane region" description="Helical" evidence="6">
    <location>
        <begin position="79"/>
        <end position="99"/>
    </location>
</feature>
<dbReference type="EMBL" id="MGKO01000002">
    <property type="protein sequence ID" value="OGN28217.1"/>
    <property type="molecule type" value="Genomic_DNA"/>
</dbReference>
<reference evidence="7 8" key="1">
    <citation type="journal article" date="2016" name="Nat. Commun.">
        <title>Thousands of microbial genomes shed light on interconnected biogeochemical processes in an aquifer system.</title>
        <authorList>
            <person name="Anantharaman K."/>
            <person name="Brown C.T."/>
            <person name="Hug L.A."/>
            <person name="Sharon I."/>
            <person name="Castelle C.J."/>
            <person name="Probst A.J."/>
            <person name="Thomas B.C."/>
            <person name="Singh A."/>
            <person name="Wilkins M.J."/>
            <person name="Karaoz U."/>
            <person name="Brodie E.L."/>
            <person name="Williams K.H."/>
            <person name="Hubbard S.S."/>
            <person name="Banfield J.F."/>
        </authorList>
    </citation>
    <scope>NUCLEOTIDE SEQUENCE [LARGE SCALE GENOMIC DNA]</scope>
</reference>
<feature type="transmembrane region" description="Helical" evidence="6">
    <location>
        <begin position="164"/>
        <end position="181"/>
    </location>
</feature>
<evidence type="ECO:0000313" key="7">
    <source>
        <dbReference type="EMBL" id="OGN28217.1"/>
    </source>
</evidence>
<accession>A0A1F8GS13</accession>
<dbReference type="GO" id="GO:0051301">
    <property type="term" value="P:cell division"/>
    <property type="evidence" value="ECO:0007669"/>
    <property type="project" value="InterPro"/>
</dbReference>
<dbReference type="Proteomes" id="UP000178444">
    <property type="component" value="Unassembled WGS sequence"/>
</dbReference>
<feature type="transmembrane region" description="Helical" evidence="6">
    <location>
        <begin position="188"/>
        <end position="206"/>
    </location>
</feature>
<dbReference type="InterPro" id="IPR001182">
    <property type="entry name" value="FtsW/RodA"/>
</dbReference>
<evidence type="ECO:0000256" key="2">
    <source>
        <dbReference type="ARBA" id="ARBA00022692"/>
    </source>
</evidence>
<feature type="transmembrane region" description="Helical" evidence="6">
    <location>
        <begin position="20"/>
        <end position="40"/>
    </location>
</feature>
<proteinExistence type="predicted"/>
<feature type="transmembrane region" description="Helical" evidence="6">
    <location>
        <begin position="309"/>
        <end position="330"/>
    </location>
</feature>
<keyword evidence="4 6" id="KW-1133">Transmembrane helix</keyword>
<evidence type="ECO:0000256" key="3">
    <source>
        <dbReference type="ARBA" id="ARBA00022960"/>
    </source>
</evidence>
<dbReference type="GO" id="GO:0005886">
    <property type="term" value="C:plasma membrane"/>
    <property type="evidence" value="ECO:0007669"/>
    <property type="project" value="TreeGrafter"/>
</dbReference>
<evidence type="ECO:0000256" key="5">
    <source>
        <dbReference type="ARBA" id="ARBA00023136"/>
    </source>
</evidence>
<evidence type="ECO:0000256" key="4">
    <source>
        <dbReference type="ARBA" id="ARBA00022989"/>
    </source>
</evidence>
<keyword evidence="3" id="KW-0133">Cell shape</keyword>
<organism evidence="7 8">
    <name type="scientific">Candidatus Yanofskybacteria bacterium RIFCSPLOWO2_01_FULL_49_17</name>
    <dbReference type="NCBI Taxonomy" id="1802700"/>
    <lineage>
        <taxon>Bacteria</taxon>
        <taxon>Candidatus Yanofskyibacteriota</taxon>
    </lineage>
</organism>
<evidence type="ECO:0008006" key="9">
    <source>
        <dbReference type="Google" id="ProtNLM"/>
    </source>
</evidence>
<dbReference type="PANTHER" id="PTHR30474">
    <property type="entry name" value="CELL CYCLE PROTEIN"/>
    <property type="match status" value="1"/>
</dbReference>
<dbReference type="GO" id="GO:0015648">
    <property type="term" value="F:lipid-linked peptidoglycan transporter activity"/>
    <property type="evidence" value="ECO:0007669"/>
    <property type="project" value="TreeGrafter"/>
</dbReference>
<evidence type="ECO:0000256" key="6">
    <source>
        <dbReference type="SAM" id="Phobius"/>
    </source>
</evidence>
<evidence type="ECO:0000313" key="8">
    <source>
        <dbReference type="Proteomes" id="UP000178444"/>
    </source>
</evidence>